<dbReference type="EMBL" id="JAHRIP010058230">
    <property type="protein sequence ID" value="MEQ2303856.1"/>
    <property type="molecule type" value="Genomic_DNA"/>
</dbReference>
<keyword evidence="3 5" id="KW-0863">Zinc-finger</keyword>
<dbReference type="InterPro" id="IPR036236">
    <property type="entry name" value="Znf_C2H2_sf"/>
</dbReference>
<feature type="domain" description="C2H2-type" evidence="7">
    <location>
        <begin position="295"/>
        <end position="322"/>
    </location>
</feature>
<keyword evidence="4" id="KW-0862">Zinc</keyword>
<name>A0ABV0ZE76_9TELE</name>
<evidence type="ECO:0000256" key="5">
    <source>
        <dbReference type="PROSITE-ProRule" id="PRU00042"/>
    </source>
</evidence>
<dbReference type="Proteomes" id="UP001469553">
    <property type="component" value="Unassembled WGS sequence"/>
</dbReference>
<evidence type="ECO:0000256" key="3">
    <source>
        <dbReference type="ARBA" id="ARBA00022771"/>
    </source>
</evidence>
<proteinExistence type="predicted"/>
<feature type="domain" description="C2H2-type" evidence="7">
    <location>
        <begin position="239"/>
        <end position="266"/>
    </location>
</feature>
<gene>
    <name evidence="8" type="ORF">AMECASPLE_021107</name>
</gene>
<dbReference type="SMART" id="SM00355">
    <property type="entry name" value="ZnF_C2H2"/>
    <property type="match status" value="6"/>
</dbReference>
<evidence type="ECO:0000256" key="4">
    <source>
        <dbReference type="ARBA" id="ARBA00022833"/>
    </source>
</evidence>
<keyword evidence="2" id="KW-0677">Repeat</keyword>
<evidence type="ECO:0000256" key="6">
    <source>
        <dbReference type="SAM" id="MobiDB-lite"/>
    </source>
</evidence>
<keyword evidence="9" id="KW-1185">Reference proteome</keyword>
<dbReference type="PANTHER" id="PTHR19818:SF157">
    <property type="entry name" value="C2H2-TYPE DOMAIN-CONTAINING PROTEIN"/>
    <property type="match status" value="1"/>
</dbReference>
<dbReference type="PROSITE" id="PS50157">
    <property type="entry name" value="ZINC_FINGER_C2H2_2"/>
    <property type="match status" value="6"/>
</dbReference>
<dbReference type="PANTHER" id="PTHR19818">
    <property type="entry name" value="ZINC FINGER PROTEIN ZIC AND GLI"/>
    <property type="match status" value="1"/>
</dbReference>
<feature type="domain" description="C2H2-type" evidence="7">
    <location>
        <begin position="351"/>
        <end position="378"/>
    </location>
</feature>
<accession>A0ABV0ZE76</accession>
<evidence type="ECO:0000256" key="2">
    <source>
        <dbReference type="ARBA" id="ARBA00022737"/>
    </source>
</evidence>
<sequence length="423" mass="48584">MSSVQHLREFIRERLTAAAEEIFSEVEKTIVRYEEDVRLLGTCWKPQINTTRTERPNHRSEEEVLTDHQGEPGPLRIQTNQQKLGHLQHQYNLKKPEYPWLNQDQEVTEPPQIIDNQGELKYREIKEELDDSESAPIEEDQEKPDVLEIKEEQGQAEPPEIKEEQEEACSSQEVEQFILKQEHFHFPEALTQEPDFTEGEPNIERLYSLNFPGAENQDHEEISLPASGNPCDPVTDKSVKCDVCGKVFKKKHHFNRHQRIHSGVRPYTCTICGKGFTQSGHLKNHIRTHTGERPFSCDTCGKSFSQVVSLNVHMRIHTGERPYSCEICGKSFTVITNLNFHRGTHADERPFPCETCGKGFSNYTNLKAHRRIHTRDKLHFCETCGKSFTKNSALSVHMRTHTARTLQPGTAPWLPSVSGTDPE</sequence>
<keyword evidence="1" id="KW-0479">Metal-binding</keyword>
<evidence type="ECO:0000256" key="1">
    <source>
        <dbReference type="ARBA" id="ARBA00022723"/>
    </source>
</evidence>
<comment type="caution">
    <text evidence="8">The sequence shown here is derived from an EMBL/GenBank/DDBJ whole genome shotgun (WGS) entry which is preliminary data.</text>
</comment>
<dbReference type="PROSITE" id="PS00028">
    <property type="entry name" value="ZINC_FINGER_C2H2_1"/>
    <property type="match status" value="6"/>
</dbReference>
<organism evidence="8 9">
    <name type="scientific">Ameca splendens</name>
    <dbReference type="NCBI Taxonomy" id="208324"/>
    <lineage>
        <taxon>Eukaryota</taxon>
        <taxon>Metazoa</taxon>
        <taxon>Chordata</taxon>
        <taxon>Craniata</taxon>
        <taxon>Vertebrata</taxon>
        <taxon>Euteleostomi</taxon>
        <taxon>Actinopterygii</taxon>
        <taxon>Neopterygii</taxon>
        <taxon>Teleostei</taxon>
        <taxon>Neoteleostei</taxon>
        <taxon>Acanthomorphata</taxon>
        <taxon>Ovalentaria</taxon>
        <taxon>Atherinomorphae</taxon>
        <taxon>Cyprinodontiformes</taxon>
        <taxon>Goodeidae</taxon>
        <taxon>Ameca</taxon>
    </lineage>
</organism>
<dbReference type="Gene3D" id="3.30.160.60">
    <property type="entry name" value="Classic Zinc Finger"/>
    <property type="match status" value="6"/>
</dbReference>
<feature type="compositionally biased region" description="Basic and acidic residues" evidence="6">
    <location>
        <begin position="52"/>
        <end position="70"/>
    </location>
</feature>
<dbReference type="SUPFAM" id="SSF57667">
    <property type="entry name" value="beta-beta-alpha zinc fingers"/>
    <property type="match status" value="3"/>
</dbReference>
<dbReference type="InterPro" id="IPR050329">
    <property type="entry name" value="GLI_C2H2-zinc-finger"/>
</dbReference>
<feature type="domain" description="C2H2-type" evidence="7">
    <location>
        <begin position="323"/>
        <end position="350"/>
    </location>
</feature>
<evidence type="ECO:0000313" key="9">
    <source>
        <dbReference type="Proteomes" id="UP001469553"/>
    </source>
</evidence>
<evidence type="ECO:0000313" key="8">
    <source>
        <dbReference type="EMBL" id="MEQ2303856.1"/>
    </source>
</evidence>
<dbReference type="Pfam" id="PF00096">
    <property type="entry name" value="zf-C2H2"/>
    <property type="match status" value="6"/>
</dbReference>
<feature type="domain" description="C2H2-type" evidence="7">
    <location>
        <begin position="379"/>
        <end position="406"/>
    </location>
</feature>
<reference evidence="8 9" key="1">
    <citation type="submission" date="2021-06" db="EMBL/GenBank/DDBJ databases">
        <authorList>
            <person name="Palmer J.M."/>
        </authorList>
    </citation>
    <scope>NUCLEOTIDE SEQUENCE [LARGE SCALE GENOMIC DNA]</scope>
    <source>
        <strain evidence="8 9">AS_MEX2019</strain>
        <tissue evidence="8">Muscle</tissue>
    </source>
</reference>
<feature type="domain" description="C2H2-type" evidence="7">
    <location>
        <begin position="267"/>
        <end position="294"/>
    </location>
</feature>
<evidence type="ECO:0000259" key="7">
    <source>
        <dbReference type="PROSITE" id="PS50157"/>
    </source>
</evidence>
<protein>
    <recommendedName>
        <fullName evidence="7">C2H2-type domain-containing protein</fullName>
    </recommendedName>
</protein>
<feature type="region of interest" description="Disordered" evidence="6">
    <location>
        <begin position="51"/>
        <end position="73"/>
    </location>
</feature>
<dbReference type="InterPro" id="IPR013087">
    <property type="entry name" value="Znf_C2H2_type"/>
</dbReference>